<dbReference type="Gene3D" id="2.60.120.970">
    <property type="match status" value="1"/>
</dbReference>
<evidence type="ECO:0000256" key="9">
    <source>
        <dbReference type="SAM" id="Phobius"/>
    </source>
</evidence>
<evidence type="ECO:0000256" key="7">
    <source>
        <dbReference type="ARBA" id="ARBA00023180"/>
    </source>
</evidence>
<name>A0AAD4N755_9BILA</name>
<evidence type="ECO:0000256" key="2">
    <source>
        <dbReference type="ARBA" id="ARBA00006656"/>
    </source>
</evidence>
<evidence type="ECO:0000256" key="6">
    <source>
        <dbReference type="ARBA" id="ARBA00023157"/>
    </source>
</evidence>
<dbReference type="Gene3D" id="2.10.90.10">
    <property type="entry name" value="Cystine-knot cytokines"/>
    <property type="match status" value="1"/>
</dbReference>
<keyword evidence="6" id="KW-1015">Disulfide bond</keyword>
<evidence type="ECO:0000313" key="11">
    <source>
        <dbReference type="EMBL" id="KAI1720618.1"/>
    </source>
</evidence>
<keyword evidence="5 8" id="KW-0339">Growth factor</keyword>
<sequence length="473" mass="54737">MRWKGRPTPTTFTNEPRPCCSSTETETCEDSLKIDGISHESYSRSKDFPATIECATTSFGHHPRARRRRKSHQTIASIDVSRRHFWIDRLRFIYLFVCFTLVLPTTNAALLHYTDQERQIVRNLFLKKFGLDDLAEHIRQPQPKITAQQQMPAYVWDLYDQVEQGHAELIRHYYPSITVPAGVPNGWRLNYNLSAVGRNSAKEQILKADLRLPLAIESFPLPAIDNSSQQLERINIYEVDQAKPDVLRLIDTRLVPLTIEDQNWRAKKHRKTNSKWVDFDVTEALSRRRHDMDKAEFLIERYLDGYAHHRIRRPIDGSTSQRSAALVVFADTLDDNTESIPGRRTKRNVVMKARRHRKHRKHNFVSRDSTQCRRSELYVDFAELNWQDWIMAPVGYEAYQCKGRCPHPLPSQLNTTNHAIIQSLINSIDPSAVPPPSCVPVEMSSLSILYRDINNVVVVKTYPDMKVEACGCH</sequence>
<dbReference type="Pfam" id="PF00019">
    <property type="entry name" value="TGF_beta"/>
    <property type="match status" value="1"/>
</dbReference>
<feature type="domain" description="TGF-beta family profile" evidence="10">
    <location>
        <begin position="354"/>
        <end position="473"/>
    </location>
</feature>
<dbReference type="GO" id="GO:0005615">
    <property type="term" value="C:extracellular space"/>
    <property type="evidence" value="ECO:0007669"/>
    <property type="project" value="TreeGrafter"/>
</dbReference>
<dbReference type="PROSITE" id="PS51362">
    <property type="entry name" value="TGF_BETA_2"/>
    <property type="match status" value="1"/>
</dbReference>
<keyword evidence="3" id="KW-0964">Secreted</keyword>
<dbReference type="PROSITE" id="PS00250">
    <property type="entry name" value="TGF_BETA_1"/>
    <property type="match status" value="1"/>
</dbReference>
<keyword evidence="4" id="KW-0732">Signal</keyword>
<keyword evidence="9" id="KW-0812">Transmembrane</keyword>
<dbReference type="PANTHER" id="PTHR11848:SF310">
    <property type="entry name" value="PROTEIN 60A-RELATED"/>
    <property type="match status" value="1"/>
</dbReference>
<keyword evidence="9" id="KW-0472">Membrane</keyword>
<evidence type="ECO:0000259" key="10">
    <source>
        <dbReference type="PROSITE" id="PS51362"/>
    </source>
</evidence>
<keyword evidence="12" id="KW-1185">Reference proteome</keyword>
<evidence type="ECO:0000256" key="3">
    <source>
        <dbReference type="ARBA" id="ARBA00022525"/>
    </source>
</evidence>
<dbReference type="InterPro" id="IPR029034">
    <property type="entry name" value="Cystine-knot_cytokine"/>
</dbReference>
<comment type="caution">
    <text evidence="11">The sequence shown here is derived from an EMBL/GenBank/DDBJ whole genome shotgun (WGS) entry which is preliminary data.</text>
</comment>
<evidence type="ECO:0000256" key="1">
    <source>
        <dbReference type="ARBA" id="ARBA00004613"/>
    </source>
</evidence>
<dbReference type="SMART" id="SM00204">
    <property type="entry name" value="TGFB"/>
    <property type="match status" value="1"/>
</dbReference>
<dbReference type="GO" id="GO:0008083">
    <property type="term" value="F:growth factor activity"/>
    <property type="evidence" value="ECO:0007669"/>
    <property type="project" value="UniProtKB-KW"/>
</dbReference>
<dbReference type="InterPro" id="IPR001839">
    <property type="entry name" value="TGF-b_C"/>
</dbReference>
<evidence type="ECO:0000256" key="8">
    <source>
        <dbReference type="RuleBase" id="RU000354"/>
    </source>
</evidence>
<organism evidence="11 12">
    <name type="scientific">Ditylenchus destructor</name>
    <dbReference type="NCBI Taxonomy" id="166010"/>
    <lineage>
        <taxon>Eukaryota</taxon>
        <taxon>Metazoa</taxon>
        <taxon>Ecdysozoa</taxon>
        <taxon>Nematoda</taxon>
        <taxon>Chromadorea</taxon>
        <taxon>Rhabditida</taxon>
        <taxon>Tylenchina</taxon>
        <taxon>Tylenchomorpha</taxon>
        <taxon>Sphaerularioidea</taxon>
        <taxon>Anguinidae</taxon>
        <taxon>Anguininae</taxon>
        <taxon>Ditylenchus</taxon>
    </lineage>
</organism>
<dbReference type="InterPro" id="IPR015615">
    <property type="entry name" value="TGF-beta-rel"/>
</dbReference>
<dbReference type="FunFam" id="2.10.90.10:FF:000001">
    <property type="entry name" value="Bone morphogenetic protein 4"/>
    <property type="match status" value="1"/>
</dbReference>
<dbReference type="CDD" id="cd13761">
    <property type="entry name" value="TGF_beta_BMP5_like"/>
    <property type="match status" value="1"/>
</dbReference>
<evidence type="ECO:0000256" key="4">
    <source>
        <dbReference type="ARBA" id="ARBA00022729"/>
    </source>
</evidence>
<evidence type="ECO:0000313" key="12">
    <source>
        <dbReference type="Proteomes" id="UP001201812"/>
    </source>
</evidence>
<dbReference type="InterPro" id="IPR017948">
    <property type="entry name" value="TGFb_CS"/>
</dbReference>
<dbReference type="AlphaFoldDB" id="A0AAD4N755"/>
<keyword evidence="7" id="KW-0325">Glycoprotein</keyword>
<dbReference type="Proteomes" id="UP001201812">
    <property type="component" value="Unassembled WGS sequence"/>
</dbReference>
<reference evidence="11" key="1">
    <citation type="submission" date="2022-01" db="EMBL/GenBank/DDBJ databases">
        <title>Genome Sequence Resource for Two Populations of Ditylenchus destructor, the Migratory Endoparasitic Phytonematode.</title>
        <authorList>
            <person name="Zhang H."/>
            <person name="Lin R."/>
            <person name="Xie B."/>
        </authorList>
    </citation>
    <scope>NUCLEOTIDE SEQUENCE</scope>
    <source>
        <strain evidence="11">BazhouSP</strain>
    </source>
</reference>
<dbReference type="EMBL" id="JAKKPZ010000005">
    <property type="protein sequence ID" value="KAI1720618.1"/>
    <property type="molecule type" value="Genomic_DNA"/>
</dbReference>
<feature type="transmembrane region" description="Helical" evidence="9">
    <location>
        <begin position="92"/>
        <end position="113"/>
    </location>
</feature>
<dbReference type="PANTHER" id="PTHR11848">
    <property type="entry name" value="TGF-BETA FAMILY"/>
    <property type="match status" value="1"/>
</dbReference>
<comment type="similarity">
    <text evidence="2 8">Belongs to the TGF-beta family.</text>
</comment>
<keyword evidence="9" id="KW-1133">Transmembrane helix</keyword>
<protein>
    <submittedName>
        <fullName evidence="11">Transforming growth factor beta like domain-containing protein</fullName>
    </submittedName>
</protein>
<dbReference type="SUPFAM" id="SSF57501">
    <property type="entry name" value="Cystine-knot cytokines"/>
    <property type="match status" value="1"/>
</dbReference>
<gene>
    <name evidence="11" type="ORF">DdX_04859</name>
</gene>
<evidence type="ECO:0000256" key="5">
    <source>
        <dbReference type="ARBA" id="ARBA00023030"/>
    </source>
</evidence>
<dbReference type="GO" id="GO:0005125">
    <property type="term" value="F:cytokine activity"/>
    <property type="evidence" value="ECO:0007669"/>
    <property type="project" value="TreeGrafter"/>
</dbReference>
<comment type="subcellular location">
    <subcellularLocation>
        <location evidence="1">Secreted</location>
    </subcellularLocation>
</comment>
<proteinExistence type="inferred from homology"/>
<accession>A0AAD4N755</accession>